<reference key="2">
    <citation type="journal article" date="2000" name="Nature">
        <title>Sequence and analysis of chromosome 5 of the plant Arabidopsis thaliana.</title>
        <authorList>
            <consortium name="Kazusa DNA Research Institute"/>
            <consortium name="Cold Spring Harbor and Washington University in St Louis Sequencing Consortium"/>
            <consortium name="European Union Arabidopsis Genome Sequencing Consortium"/>
            <person name="Tabata S."/>
            <person name="Kaneko T."/>
            <person name="Nakamura Y."/>
            <person name="Kotani H."/>
            <person name="Kato T."/>
            <person name="Asamizu E."/>
            <person name="Miyajima N."/>
            <person name="Sasamoto S."/>
            <person name="Kimura T."/>
            <person name="Hosouchi T."/>
            <person name="Kawashima K."/>
            <person name="Kohara M."/>
            <person name="Matsumoto M."/>
            <person name="Matsuno A."/>
            <person name="Muraki A."/>
            <person name="Nakayama S."/>
            <person name="Nakazaki N."/>
            <person name="Naruo K."/>
            <person name="Okumura S."/>
            <person name="Shinpo S."/>
            <person name="Takeuchi C."/>
            <person name="Wada T."/>
            <person name="Watanabe A."/>
            <person name="Yamada M."/>
            <person name="Yasuda M."/>
            <person name="Sato S."/>
            <person name="de la Bastide M."/>
            <person name="Huang E."/>
            <person name="Spiegel L."/>
            <person name="Gnoj L."/>
            <person name="O'Shaughnessy A."/>
            <person name="Preston R."/>
            <person name="Habermann K."/>
            <person name="Murray J."/>
            <person name="Johnson D."/>
            <person name="Rohlfing T."/>
            <person name="Nelson J."/>
            <person name="Stoneking T."/>
            <person name="Pepin K."/>
            <person name="Spieth J."/>
            <person name="Sekhon M."/>
            <person name="Armstrong J."/>
            <person name="Becker M."/>
            <person name="Belter E."/>
            <person name="Cordum H."/>
            <person name="Cordes M."/>
            <person name="Courtney L."/>
            <person name="Courtney W."/>
            <person name="Dante M."/>
            <person name="Du H."/>
            <person name="Edwards J."/>
            <person name="Fryman J."/>
            <person name="Haakensen B."/>
            <person name="Lamar E."/>
            <person name="Latreille P."/>
            <person name="Leonard S."/>
            <person name="Meyer R."/>
            <person name="Mulvaney E."/>
            <person name="Ozersky P."/>
            <person name="Riley A."/>
            <person name="Strowmatt C."/>
            <person name="Wagner-McPherson C."/>
            <person name="Wollam A."/>
            <person name="Yoakum M."/>
            <person name="Bell M."/>
            <person name="Dedhia N."/>
            <person name="Parnell L."/>
            <person name="Shah R."/>
            <person name="Rodriguez M."/>
            <person name="See L.H."/>
            <person name="Vil D."/>
            <person name="Baker J."/>
            <person name="Kirchoff K."/>
            <person name="Toth K."/>
            <person name="King L."/>
            <person name="Bahret A."/>
            <person name="Miller B."/>
            <person name="Marra M."/>
            <person name="Martienssen R."/>
            <person name="McCombie W.R."/>
            <person name="Wilson R.K."/>
            <person name="Murphy G."/>
            <person name="Bancroft I."/>
            <person name="Volckaert G."/>
            <person name="Wambutt R."/>
            <person name="Dusterhoft A."/>
            <person name="Stiekema W."/>
            <person name="Pohl T."/>
            <person name="Entian K.D."/>
            <person name="Terryn N."/>
            <person name="Hartley N."/>
            <person name="Bent E."/>
            <person name="Johnson S."/>
            <person name="Langham S.A."/>
            <person name="McCullagh B."/>
            <person name="Robben J."/>
            <person name="Grymonprez B."/>
            <person name="Zimmermann W."/>
            <person name="Ramsperger U."/>
            <person name="Wedler H."/>
            <person name="Balke K."/>
            <person name="Wedler E."/>
            <person name="Peters S."/>
            <person name="van Staveren M."/>
            <person name="Dirkse W."/>
            <person name="Mooijman P."/>
            <person name="Lankhorst R.K."/>
            <person name="Weitzenegger T."/>
            <person name="Bothe G."/>
            <person name="Rose M."/>
            <person name="Hauf J."/>
            <person name="Berneiser S."/>
            <person name="Hempel S."/>
            <person name="Feldpausch M."/>
            <person name="Lamberth S."/>
            <person name="Villarroel R."/>
            <person name="Gielen J."/>
            <person name="Ardiles W."/>
            <person name="Bents O."/>
            <person name="Lemcke K."/>
            <person name="Kolesov G."/>
            <person name="Mayer K."/>
            <person name="Rudd S."/>
            <person name="Schoof H."/>
            <person name="Schueller C."/>
            <person name="Zaccaria P."/>
            <person name="Mewes H.W."/>
            <person name="Bevan M."/>
            <person name="Fransz P."/>
        </authorList>
    </citation>
    <scope>NUCLEOTIDE SEQUENCE [LARGE SCALE GENOMIC DNA]</scope>
    <source>
        <strain>cv. Columbia</strain>
    </source>
</reference>
<dbReference type="EMBL" id="AB025630">
    <property type="protein sequence ID" value="BAB10666.1"/>
    <property type="molecule type" value="Genomic_DNA"/>
</dbReference>
<feature type="transmembrane region" description="Helical" evidence="1">
    <location>
        <begin position="6"/>
        <end position="25"/>
    </location>
</feature>
<dbReference type="PANTHER" id="PTHR36396">
    <property type="entry name" value="MALTASE-GLUCOAMYLASE, INTESTINAL PROTEIN"/>
    <property type="match status" value="1"/>
</dbReference>
<evidence type="ECO:0008006" key="3">
    <source>
        <dbReference type="Google" id="ProtNLM"/>
    </source>
</evidence>
<evidence type="ECO:0000313" key="2">
    <source>
        <dbReference type="EMBL" id="BAB10666.1"/>
    </source>
</evidence>
<proteinExistence type="predicted"/>
<protein>
    <recommendedName>
        <fullName evidence="3">Transmembrane protein</fullName>
    </recommendedName>
</protein>
<keyword evidence="1" id="KW-0472">Membrane</keyword>
<organism evidence="2">
    <name type="scientific">Arabidopsis thaliana</name>
    <name type="common">Mouse-ear cress</name>
    <dbReference type="NCBI Taxonomy" id="3702"/>
    <lineage>
        <taxon>Eukaryota</taxon>
        <taxon>Viridiplantae</taxon>
        <taxon>Streptophyta</taxon>
        <taxon>Embryophyta</taxon>
        <taxon>Tracheophyta</taxon>
        <taxon>Spermatophyta</taxon>
        <taxon>Magnoliopsida</taxon>
        <taxon>eudicotyledons</taxon>
        <taxon>Gunneridae</taxon>
        <taxon>Pentapetalae</taxon>
        <taxon>rosids</taxon>
        <taxon>malvids</taxon>
        <taxon>Brassicales</taxon>
        <taxon>Brassicaceae</taxon>
        <taxon>Camelineae</taxon>
        <taxon>Arabidopsis</taxon>
    </lineage>
</organism>
<feature type="transmembrane region" description="Helical" evidence="1">
    <location>
        <begin position="170"/>
        <end position="188"/>
    </location>
</feature>
<keyword evidence="1" id="KW-1133">Transmembrane helix</keyword>
<dbReference type="AlphaFoldDB" id="Q9FGI8"/>
<name>Q9FGI8_ARATH</name>
<keyword evidence="1" id="KW-0812">Transmembrane</keyword>
<reference evidence="2" key="1">
    <citation type="submission" date="1999-04" db="EMBL/GenBank/DDBJ databases">
        <title>Structural analysis of Arabidopsis thaliana chromosome 5. XI.</title>
        <authorList>
            <person name="Kaneko T."/>
            <person name="Katoh T."/>
            <person name="Asamizu E."/>
            <person name="Sato S."/>
            <person name="Nakamura Y."/>
            <person name="Kotani H."/>
            <person name="Tabata S."/>
        </authorList>
    </citation>
    <scope>NUCLEOTIDE SEQUENCE</scope>
</reference>
<sequence length="203" mass="22592">MSVIYLFRGSSAFPLFVSLLFLGEFRVSKIVSSYSNPLSHFSQLGFSSGKNQVLFLEVFCEVSGKDYRFTTGTKAEFAVSVINRKLGSLKPRVIYIEAAKEGEEPISFGDNASLLNYGLGWKLKTVVDADLPGTEKNNRQQRFSSVFSTGFANDSTPEIGEQSLKYIGRIFFAFVLMFILGGLFTVALENLPRLILLFNNSFV</sequence>
<dbReference type="ExpressionAtlas" id="Q9FGI8">
    <property type="expression patterns" value="baseline and differential"/>
</dbReference>
<dbReference type="TAIR" id="AT5G37480"/>
<dbReference type="PANTHER" id="PTHR36396:SF1">
    <property type="entry name" value="MALTASE-GLUCOAMYLASE, INTESTINAL PROTEIN"/>
    <property type="match status" value="1"/>
</dbReference>
<accession>Q9FGI8</accession>
<evidence type="ECO:0000256" key="1">
    <source>
        <dbReference type="SAM" id="Phobius"/>
    </source>
</evidence>